<name>A0A918WT14_9ACTN</name>
<dbReference type="AlphaFoldDB" id="A0A918WT14"/>
<feature type="transmembrane region" description="Helical" evidence="2">
    <location>
        <begin position="135"/>
        <end position="157"/>
    </location>
</feature>
<keyword evidence="2" id="KW-0472">Membrane</keyword>
<feature type="transmembrane region" description="Helical" evidence="2">
    <location>
        <begin position="40"/>
        <end position="66"/>
    </location>
</feature>
<accession>A0A918WT14</accession>
<keyword evidence="2" id="KW-1133">Transmembrane helix</keyword>
<sequence length="201" mass="21323">MPRPPLPPPPPPVPYRTWPDPEAMRADRERAMRELGRRALGVPAAVGFWLYALLLAVGWGCVGVALQTFEQGMFPDVLIGGIFLVLGVGAIVPAAILLGLGVKRDRTIRQRLCAWQELGADPAVDAQVRAPGRSLAWLLPSFALAALGLGTSLGWAASASPGTDTYADAAFFIGAGCVMWVVGLLGMVKAVGHYRWAVRVG</sequence>
<comment type="caution">
    <text evidence="3">The sequence shown here is derived from an EMBL/GenBank/DDBJ whole genome shotgun (WGS) entry which is preliminary data.</text>
</comment>
<feature type="transmembrane region" description="Helical" evidence="2">
    <location>
        <begin position="169"/>
        <end position="188"/>
    </location>
</feature>
<feature type="region of interest" description="Disordered" evidence="1">
    <location>
        <begin position="1"/>
        <end position="20"/>
    </location>
</feature>
<evidence type="ECO:0000256" key="1">
    <source>
        <dbReference type="SAM" id="MobiDB-lite"/>
    </source>
</evidence>
<feature type="transmembrane region" description="Helical" evidence="2">
    <location>
        <begin position="78"/>
        <end position="102"/>
    </location>
</feature>
<evidence type="ECO:0000313" key="4">
    <source>
        <dbReference type="Proteomes" id="UP000638353"/>
    </source>
</evidence>
<protein>
    <submittedName>
        <fullName evidence="3">Uncharacterized protein</fullName>
    </submittedName>
</protein>
<dbReference type="Proteomes" id="UP000638353">
    <property type="component" value="Unassembled WGS sequence"/>
</dbReference>
<gene>
    <name evidence="3" type="ORF">GCM10010334_05970</name>
</gene>
<evidence type="ECO:0000256" key="2">
    <source>
        <dbReference type="SAM" id="Phobius"/>
    </source>
</evidence>
<dbReference type="EMBL" id="BMVC01000001">
    <property type="protein sequence ID" value="GHC79598.1"/>
    <property type="molecule type" value="Genomic_DNA"/>
</dbReference>
<proteinExistence type="predicted"/>
<dbReference type="RefSeq" id="WP_189821070.1">
    <property type="nucleotide sequence ID" value="NZ_BMVC01000001.1"/>
</dbReference>
<feature type="compositionally biased region" description="Pro residues" evidence="1">
    <location>
        <begin position="1"/>
        <end position="14"/>
    </location>
</feature>
<evidence type="ECO:0000313" key="3">
    <source>
        <dbReference type="EMBL" id="GHC79598.1"/>
    </source>
</evidence>
<reference evidence="3" key="2">
    <citation type="submission" date="2020-09" db="EMBL/GenBank/DDBJ databases">
        <authorList>
            <person name="Sun Q."/>
            <person name="Ohkuma M."/>
        </authorList>
    </citation>
    <scope>NUCLEOTIDE SEQUENCE</scope>
    <source>
        <strain evidence="3">JCM 4637</strain>
    </source>
</reference>
<reference evidence="3" key="1">
    <citation type="journal article" date="2014" name="Int. J. Syst. Evol. Microbiol.">
        <title>Complete genome sequence of Corynebacterium casei LMG S-19264T (=DSM 44701T), isolated from a smear-ripened cheese.</title>
        <authorList>
            <consortium name="US DOE Joint Genome Institute (JGI-PGF)"/>
            <person name="Walter F."/>
            <person name="Albersmeier A."/>
            <person name="Kalinowski J."/>
            <person name="Ruckert C."/>
        </authorList>
    </citation>
    <scope>NUCLEOTIDE SEQUENCE</scope>
    <source>
        <strain evidence="3">JCM 4637</strain>
    </source>
</reference>
<organism evidence="3 4">
    <name type="scientific">Streptomyces finlayi</name>
    <dbReference type="NCBI Taxonomy" id="67296"/>
    <lineage>
        <taxon>Bacteria</taxon>
        <taxon>Bacillati</taxon>
        <taxon>Actinomycetota</taxon>
        <taxon>Actinomycetes</taxon>
        <taxon>Kitasatosporales</taxon>
        <taxon>Streptomycetaceae</taxon>
        <taxon>Streptomyces</taxon>
    </lineage>
</organism>
<keyword evidence="2" id="KW-0812">Transmembrane</keyword>